<reference evidence="3" key="1">
    <citation type="journal article" date="2013" name="Science">
        <title>The Amborella genome and the evolution of flowering plants.</title>
        <authorList>
            <consortium name="Amborella Genome Project"/>
        </authorList>
    </citation>
    <scope>NUCLEOTIDE SEQUENCE [LARGE SCALE GENOMIC DNA]</scope>
</reference>
<feature type="compositionally biased region" description="Polar residues" evidence="1">
    <location>
        <begin position="117"/>
        <end position="128"/>
    </location>
</feature>
<dbReference type="AlphaFoldDB" id="W1P9K5"/>
<evidence type="ECO:0000313" key="3">
    <source>
        <dbReference type="Proteomes" id="UP000017836"/>
    </source>
</evidence>
<sequence>MITTTLNFQVPRETNTQEPSPLHQDAKMLPNKELEEEVHSFSIDLGVINVEGDHPAQKKIQLEGAYKGVDAWIKEEPSYVLADEAITCLTRHGCYFKPTRLKTENLQERIAGPTPTPQATADNLTPAT</sequence>
<accession>W1P9K5</accession>
<name>W1P9K5_AMBTC</name>
<dbReference type="Gramene" id="ERN03655">
    <property type="protein sequence ID" value="ERN03655"/>
    <property type="gene ID" value="AMTR_s00144p00049590"/>
</dbReference>
<feature type="compositionally biased region" description="Polar residues" evidence="1">
    <location>
        <begin position="1"/>
        <end position="19"/>
    </location>
</feature>
<dbReference type="HOGENOM" id="CLU_1962562_0_0_1"/>
<protein>
    <submittedName>
        <fullName evidence="2">Uncharacterized protein</fullName>
    </submittedName>
</protein>
<dbReference type="EMBL" id="KI394342">
    <property type="protein sequence ID" value="ERN03655.1"/>
    <property type="molecule type" value="Genomic_DNA"/>
</dbReference>
<evidence type="ECO:0000313" key="2">
    <source>
        <dbReference type="EMBL" id="ERN03655.1"/>
    </source>
</evidence>
<keyword evidence="3" id="KW-1185">Reference proteome</keyword>
<evidence type="ECO:0000256" key="1">
    <source>
        <dbReference type="SAM" id="MobiDB-lite"/>
    </source>
</evidence>
<proteinExistence type="predicted"/>
<feature type="region of interest" description="Disordered" evidence="1">
    <location>
        <begin position="107"/>
        <end position="128"/>
    </location>
</feature>
<feature type="region of interest" description="Disordered" evidence="1">
    <location>
        <begin position="1"/>
        <end position="24"/>
    </location>
</feature>
<organism evidence="2 3">
    <name type="scientific">Amborella trichopoda</name>
    <dbReference type="NCBI Taxonomy" id="13333"/>
    <lineage>
        <taxon>Eukaryota</taxon>
        <taxon>Viridiplantae</taxon>
        <taxon>Streptophyta</taxon>
        <taxon>Embryophyta</taxon>
        <taxon>Tracheophyta</taxon>
        <taxon>Spermatophyta</taxon>
        <taxon>Magnoliopsida</taxon>
        <taxon>Amborellales</taxon>
        <taxon>Amborellaceae</taxon>
        <taxon>Amborella</taxon>
    </lineage>
</organism>
<dbReference type="Proteomes" id="UP000017836">
    <property type="component" value="Unassembled WGS sequence"/>
</dbReference>
<gene>
    <name evidence="2" type="ORF">AMTR_s00144p00049590</name>
</gene>